<dbReference type="KEGG" id="pfer:IRI77_30075"/>
<gene>
    <name evidence="2" type="ORF">IRI77_30075</name>
</gene>
<keyword evidence="3" id="KW-1185">Reference proteome</keyword>
<dbReference type="AlphaFoldDB" id="A0A7S7NNQ3"/>
<accession>A0A7S7NNQ3</accession>
<dbReference type="EMBL" id="CP063849">
    <property type="protein sequence ID" value="QOY86983.1"/>
    <property type="molecule type" value="Genomic_DNA"/>
</dbReference>
<organism evidence="2 3">
    <name type="scientific">Paludibaculum fermentans</name>
    <dbReference type="NCBI Taxonomy" id="1473598"/>
    <lineage>
        <taxon>Bacteria</taxon>
        <taxon>Pseudomonadati</taxon>
        <taxon>Acidobacteriota</taxon>
        <taxon>Terriglobia</taxon>
        <taxon>Bryobacterales</taxon>
        <taxon>Bryobacteraceae</taxon>
        <taxon>Paludibaculum</taxon>
    </lineage>
</organism>
<evidence type="ECO:0000259" key="1">
    <source>
        <dbReference type="Pfam" id="PF01337"/>
    </source>
</evidence>
<feature type="domain" description="Barstar (barnase inhibitor)" evidence="1">
    <location>
        <begin position="46"/>
        <end position="126"/>
    </location>
</feature>
<dbReference type="Pfam" id="PF01337">
    <property type="entry name" value="Barstar"/>
    <property type="match status" value="1"/>
</dbReference>
<proteinExistence type="predicted"/>
<name>A0A7S7NNQ3_PALFE</name>
<protein>
    <submittedName>
        <fullName evidence="2">Barstar family protein</fullName>
    </submittedName>
</protein>
<dbReference type="RefSeq" id="WP_194448652.1">
    <property type="nucleotide sequence ID" value="NZ_CP063849.1"/>
</dbReference>
<evidence type="ECO:0000313" key="2">
    <source>
        <dbReference type="EMBL" id="QOY86983.1"/>
    </source>
</evidence>
<sequence>MSLSLGQILLRVEDPGTPVVWLDPSIPDSLWASLPAALHRAGYSVLNLDGTTPVTDAASLLERFASAAPAPALLSADLSALRQNLLRLPNDSHMGWVVLFRAPEQLRQNNEAIFEELLEILEFIHESRYEIHQRMFKLIVRD</sequence>
<dbReference type="InterPro" id="IPR000468">
    <property type="entry name" value="Barstar"/>
</dbReference>
<dbReference type="Proteomes" id="UP000593892">
    <property type="component" value="Chromosome"/>
</dbReference>
<reference evidence="2 3" key="1">
    <citation type="submission" date="2020-10" db="EMBL/GenBank/DDBJ databases">
        <title>Complete genome sequence of Paludibaculum fermentans P105T, a facultatively anaerobic acidobacterium capable of dissimilatory Fe(III) reduction.</title>
        <authorList>
            <person name="Dedysh S.N."/>
            <person name="Beletsky A.V."/>
            <person name="Kulichevskaya I.S."/>
            <person name="Mardanov A.V."/>
            <person name="Ravin N.V."/>
        </authorList>
    </citation>
    <scope>NUCLEOTIDE SEQUENCE [LARGE SCALE GENOMIC DNA]</scope>
    <source>
        <strain evidence="2 3">P105</strain>
    </source>
</reference>
<evidence type="ECO:0000313" key="3">
    <source>
        <dbReference type="Proteomes" id="UP000593892"/>
    </source>
</evidence>